<evidence type="ECO:0000313" key="2">
    <source>
        <dbReference type="Proteomes" id="UP000000763"/>
    </source>
</evidence>
<name>Q8S617_ORYSJ</name>
<dbReference type="PANTHER" id="PTHR48243">
    <property type="entry name" value="AMINOTRANSFERASE-LIKE PLANT MOBILE DOMAIN-CONTAINING PROTEIN"/>
    <property type="match status" value="1"/>
</dbReference>
<reference evidence="2" key="2">
    <citation type="journal article" date="2008" name="Nucleic Acids Res.">
        <title>The rice annotation project database (RAP-DB): 2008 update.</title>
        <authorList>
            <consortium name="The rice annotation project (RAP)"/>
        </authorList>
    </citation>
    <scope>GENOME REANNOTATION</scope>
    <source>
        <strain evidence="2">cv. Nipponbare</strain>
    </source>
</reference>
<dbReference type="AlphaFoldDB" id="Q8S617"/>
<protein>
    <submittedName>
        <fullName evidence="1">Uncharacterized protein</fullName>
    </submittedName>
</protein>
<sequence length="91" mass="10890">MEDADAPRRLLNDTDLDLVDDHERQAYYMLSDREYAHTRKYSPELLKKIGLYVDFRAIWKAVGWQRFAVDVTVVIDYFLYTDMRLRQTGLL</sequence>
<dbReference type="EMBL" id="AC099325">
    <property type="protein sequence ID" value="AAM18760.1"/>
    <property type="molecule type" value="Genomic_DNA"/>
</dbReference>
<accession>Q8S617</accession>
<organism evidence="1 2">
    <name type="scientific">Oryza sativa subsp. japonica</name>
    <name type="common">Rice</name>
    <dbReference type="NCBI Taxonomy" id="39947"/>
    <lineage>
        <taxon>Eukaryota</taxon>
        <taxon>Viridiplantae</taxon>
        <taxon>Streptophyta</taxon>
        <taxon>Embryophyta</taxon>
        <taxon>Tracheophyta</taxon>
        <taxon>Spermatophyta</taxon>
        <taxon>Magnoliopsida</taxon>
        <taxon>Liliopsida</taxon>
        <taxon>Poales</taxon>
        <taxon>Poaceae</taxon>
        <taxon>BOP clade</taxon>
        <taxon>Oryzoideae</taxon>
        <taxon>Oryzeae</taxon>
        <taxon>Oryzinae</taxon>
        <taxon>Oryza</taxon>
        <taxon>Oryza sativa</taxon>
    </lineage>
</organism>
<evidence type="ECO:0000313" key="1">
    <source>
        <dbReference type="EMBL" id="AAM18760.1"/>
    </source>
</evidence>
<proteinExistence type="predicted"/>
<dbReference type="Proteomes" id="UP000000763">
    <property type="component" value="Chromosome 10"/>
</dbReference>
<gene>
    <name evidence="1" type="primary">OSJNBb0048O22.19</name>
</gene>
<dbReference type="PANTHER" id="PTHR48243:SF1">
    <property type="entry name" value="AMINOTRANSFERASE-LIKE PLANT MOBILE DOMAIN-CONTAINING PROTEIN"/>
    <property type="match status" value="1"/>
</dbReference>
<reference evidence="2" key="1">
    <citation type="journal article" date="2005" name="Nature">
        <title>The map-based sequence of the rice genome.</title>
        <authorList>
            <consortium name="International rice genome sequencing project (IRGSP)"/>
            <person name="Matsumoto T."/>
            <person name="Wu J."/>
            <person name="Kanamori H."/>
            <person name="Katayose Y."/>
            <person name="Fujisawa M."/>
            <person name="Namiki N."/>
            <person name="Mizuno H."/>
            <person name="Yamamoto K."/>
            <person name="Antonio B.A."/>
            <person name="Baba T."/>
            <person name="Sakata K."/>
            <person name="Nagamura Y."/>
            <person name="Aoki H."/>
            <person name="Arikawa K."/>
            <person name="Arita K."/>
            <person name="Bito T."/>
            <person name="Chiden Y."/>
            <person name="Fujitsuka N."/>
            <person name="Fukunaka R."/>
            <person name="Hamada M."/>
            <person name="Harada C."/>
            <person name="Hayashi A."/>
            <person name="Hijishita S."/>
            <person name="Honda M."/>
            <person name="Hosokawa S."/>
            <person name="Ichikawa Y."/>
            <person name="Idonuma A."/>
            <person name="Iijima M."/>
            <person name="Ikeda M."/>
            <person name="Ikeno M."/>
            <person name="Ito K."/>
            <person name="Ito S."/>
            <person name="Ito T."/>
            <person name="Ito Y."/>
            <person name="Ito Y."/>
            <person name="Iwabuchi A."/>
            <person name="Kamiya K."/>
            <person name="Karasawa W."/>
            <person name="Kurita K."/>
            <person name="Katagiri S."/>
            <person name="Kikuta A."/>
            <person name="Kobayashi H."/>
            <person name="Kobayashi N."/>
            <person name="Machita K."/>
            <person name="Maehara T."/>
            <person name="Masukawa M."/>
            <person name="Mizubayashi T."/>
            <person name="Mukai Y."/>
            <person name="Nagasaki H."/>
            <person name="Nagata Y."/>
            <person name="Naito S."/>
            <person name="Nakashima M."/>
            <person name="Nakama Y."/>
            <person name="Nakamichi Y."/>
            <person name="Nakamura M."/>
            <person name="Meguro A."/>
            <person name="Negishi M."/>
            <person name="Ohta I."/>
            <person name="Ohta T."/>
            <person name="Okamoto M."/>
            <person name="Ono N."/>
            <person name="Saji S."/>
            <person name="Sakaguchi M."/>
            <person name="Sakai K."/>
            <person name="Shibata M."/>
            <person name="Shimokawa T."/>
            <person name="Song J."/>
            <person name="Takazaki Y."/>
            <person name="Terasawa K."/>
            <person name="Tsugane M."/>
            <person name="Tsuji K."/>
            <person name="Ueda S."/>
            <person name="Waki K."/>
            <person name="Yamagata H."/>
            <person name="Yamamoto M."/>
            <person name="Yamamoto S."/>
            <person name="Yamane H."/>
            <person name="Yoshiki S."/>
            <person name="Yoshihara R."/>
            <person name="Yukawa K."/>
            <person name="Zhong H."/>
            <person name="Yano M."/>
            <person name="Yuan Q."/>
            <person name="Ouyang S."/>
            <person name="Liu J."/>
            <person name="Jones K.M."/>
            <person name="Gansberger K."/>
            <person name="Moffat K."/>
            <person name="Hill J."/>
            <person name="Bera J."/>
            <person name="Fadrosh D."/>
            <person name="Jin S."/>
            <person name="Johri S."/>
            <person name="Kim M."/>
            <person name="Overton L."/>
            <person name="Reardon M."/>
            <person name="Tsitrin T."/>
            <person name="Vuong H."/>
            <person name="Weaver B."/>
            <person name="Ciecko A."/>
            <person name="Tallon L."/>
            <person name="Jackson J."/>
            <person name="Pai G."/>
            <person name="Aken S.V."/>
            <person name="Utterback T."/>
            <person name="Reidmuller S."/>
            <person name="Feldblyum T."/>
            <person name="Hsiao J."/>
            <person name="Zismann V."/>
            <person name="Iobst S."/>
            <person name="de Vazeille A.R."/>
            <person name="Buell C.R."/>
            <person name="Ying K."/>
            <person name="Li Y."/>
            <person name="Lu T."/>
            <person name="Huang Y."/>
            <person name="Zhao Q."/>
            <person name="Feng Q."/>
            <person name="Zhang L."/>
            <person name="Zhu J."/>
            <person name="Weng Q."/>
            <person name="Mu J."/>
            <person name="Lu Y."/>
            <person name="Fan D."/>
            <person name="Liu Y."/>
            <person name="Guan J."/>
            <person name="Zhang Y."/>
            <person name="Yu S."/>
            <person name="Liu X."/>
            <person name="Zhang Y."/>
            <person name="Hong G."/>
            <person name="Han B."/>
            <person name="Choisne N."/>
            <person name="Demange N."/>
            <person name="Orjeda G."/>
            <person name="Samain S."/>
            <person name="Cattolico L."/>
            <person name="Pelletier E."/>
            <person name="Couloux A."/>
            <person name="Segurens B."/>
            <person name="Wincker P."/>
            <person name="D'Hont A."/>
            <person name="Scarpelli C."/>
            <person name="Weissenbach J."/>
            <person name="Salanoubat M."/>
            <person name="Quetier F."/>
            <person name="Yu Y."/>
            <person name="Kim H.R."/>
            <person name="Rambo T."/>
            <person name="Currie J."/>
            <person name="Collura K."/>
            <person name="Luo M."/>
            <person name="Yang T."/>
            <person name="Ammiraju J.S.S."/>
            <person name="Engler F."/>
            <person name="Soderlund C."/>
            <person name="Wing R.A."/>
            <person name="Palmer L.E."/>
            <person name="de la Bastide M."/>
            <person name="Spiegel L."/>
            <person name="Nascimento L."/>
            <person name="Zutavern T."/>
            <person name="O'Shaughnessy A."/>
            <person name="Dike S."/>
            <person name="Dedhia N."/>
            <person name="Preston R."/>
            <person name="Balija V."/>
            <person name="McCombie W.R."/>
            <person name="Chow T."/>
            <person name="Chen H."/>
            <person name="Chung M."/>
            <person name="Chen C."/>
            <person name="Shaw J."/>
            <person name="Wu H."/>
            <person name="Hsiao K."/>
            <person name="Chao Y."/>
            <person name="Chu M."/>
            <person name="Cheng C."/>
            <person name="Hour A."/>
            <person name="Lee P."/>
            <person name="Lin S."/>
            <person name="Lin Y."/>
            <person name="Liou J."/>
            <person name="Liu S."/>
            <person name="Hsing Y."/>
            <person name="Raghuvanshi S."/>
            <person name="Mohanty A."/>
            <person name="Bharti A.K."/>
            <person name="Gaur A."/>
            <person name="Gupta V."/>
            <person name="Kumar D."/>
            <person name="Ravi V."/>
            <person name="Vij S."/>
            <person name="Kapur A."/>
            <person name="Khurana P."/>
            <person name="Khurana P."/>
            <person name="Khurana J.P."/>
            <person name="Tyagi A.K."/>
            <person name="Gaikwad K."/>
            <person name="Singh A."/>
            <person name="Dalal V."/>
            <person name="Srivastava S."/>
            <person name="Dixit A."/>
            <person name="Pal A.K."/>
            <person name="Ghazi I.A."/>
            <person name="Yadav M."/>
            <person name="Pandit A."/>
            <person name="Bhargava A."/>
            <person name="Sureshbabu K."/>
            <person name="Batra K."/>
            <person name="Sharma T.R."/>
            <person name="Mohapatra T."/>
            <person name="Singh N.K."/>
            <person name="Messing J."/>
            <person name="Nelson A.B."/>
            <person name="Fuks G."/>
            <person name="Kavchok S."/>
            <person name="Keizer G."/>
            <person name="Linton E."/>
            <person name="Llaca V."/>
            <person name="Song R."/>
            <person name="Tanyolac B."/>
            <person name="Young S."/>
            <person name="Ho-Il K."/>
            <person name="Hahn J.H."/>
            <person name="Sangsakoo G."/>
            <person name="Vanavichit A."/>
            <person name="de Mattos Luiz.A.T."/>
            <person name="Zimmer P.D."/>
            <person name="Malone G."/>
            <person name="Dellagostin O."/>
            <person name="de Oliveira A.C."/>
            <person name="Bevan M."/>
            <person name="Bancroft I."/>
            <person name="Minx P."/>
            <person name="Cordum H."/>
            <person name="Wilson R."/>
            <person name="Cheng Z."/>
            <person name="Jin W."/>
            <person name="Jiang J."/>
            <person name="Leong S.A."/>
            <person name="Iwama H."/>
            <person name="Gojobori T."/>
            <person name="Itoh T."/>
            <person name="Niimura Y."/>
            <person name="Fujii Y."/>
            <person name="Habara T."/>
            <person name="Sakai H."/>
            <person name="Sato Y."/>
            <person name="Wilson G."/>
            <person name="Kumar K."/>
            <person name="McCouch S."/>
            <person name="Juretic N."/>
            <person name="Hoen D."/>
            <person name="Wright S."/>
            <person name="Bruskiewich R."/>
            <person name="Bureau T."/>
            <person name="Miyao A."/>
            <person name="Hirochika H."/>
            <person name="Nishikawa T."/>
            <person name="Kadowaki K."/>
            <person name="Sugiura M."/>
            <person name="Burr B."/>
            <person name="Sasaki T."/>
        </authorList>
    </citation>
    <scope>NUCLEOTIDE SEQUENCE [LARGE SCALE GENOMIC DNA]</scope>
    <source>
        <strain evidence="2">cv. Nipponbare</strain>
    </source>
</reference>